<organism evidence="4 5">
    <name type="scientific">Rhizophlyctis rosea</name>
    <dbReference type="NCBI Taxonomy" id="64517"/>
    <lineage>
        <taxon>Eukaryota</taxon>
        <taxon>Fungi</taxon>
        <taxon>Fungi incertae sedis</taxon>
        <taxon>Chytridiomycota</taxon>
        <taxon>Chytridiomycota incertae sedis</taxon>
        <taxon>Chytridiomycetes</taxon>
        <taxon>Rhizophlyctidales</taxon>
        <taxon>Rhizophlyctidaceae</taxon>
        <taxon>Rhizophlyctis</taxon>
    </lineage>
</organism>
<evidence type="ECO:0000259" key="3">
    <source>
        <dbReference type="Pfam" id="PF02826"/>
    </source>
</evidence>
<protein>
    <recommendedName>
        <fullName evidence="3">D-isomer specific 2-hydroxyacid dehydrogenase NAD-binding domain-containing protein</fullName>
    </recommendedName>
</protein>
<dbReference type="SUPFAM" id="SSF51735">
    <property type="entry name" value="NAD(P)-binding Rossmann-fold domains"/>
    <property type="match status" value="1"/>
</dbReference>
<dbReference type="AlphaFoldDB" id="A0AAD5S2T4"/>
<dbReference type="InterPro" id="IPR006140">
    <property type="entry name" value="D-isomer_DH_NAD-bd"/>
</dbReference>
<dbReference type="Gene3D" id="3.40.50.720">
    <property type="entry name" value="NAD(P)-binding Rossmann-like Domain"/>
    <property type="match status" value="2"/>
</dbReference>
<comment type="similarity">
    <text evidence="1">Belongs to the D-isomer specific 2-hydroxyacid dehydrogenase family.</text>
</comment>
<dbReference type="PANTHER" id="PTHR10996">
    <property type="entry name" value="2-HYDROXYACID DEHYDROGENASE-RELATED"/>
    <property type="match status" value="1"/>
</dbReference>
<sequence>MKPTALFINTARGGIVDHQALTNALKSKTIAAAGLDVTDPEYLPLDSELLKLDNCTVLPHLGSATVETREAMAALAVENLRRGARGEELVAEVK</sequence>
<dbReference type="GO" id="GO:0030267">
    <property type="term" value="F:glyoxylate reductase (NADPH) activity"/>
    <property type="evidence" value="ECO:0007669"/>
    <property type="project" value="TreeGrafter"/>
</dbReference>
<reference evidence="4" key="1">
    <citation type="submission" date="2020-05" db="EMBL/GenBank/DDBJ databases">
        <title>Phylogenomic resolution of chytrid fungi.</title>
        <authorList>
            <person name="Stajich J.E."/>
            <person name="Amses K."/>
            <person name="Simmons R."/>
            <person name="Seto K."/>
            <person name="Myers J."/>
            <person name="Bonds A."/>
            <person name="Quandt C.A."/>
            <person name="Barry K."/>
            <person name="Liu P."/>
            <person name="Grigoriev I."/>
            <person name="Longcore J.E."/>
            <person name="James T.Y."/>
        </authorList>
    </citation>
    <scope>NUCLEOTIDE SEQUENCE</scope>
    <source>
        <strain evidence="4">JEL0318</strain>
    </source>
</reference>
<dbReference type="Proteomes" id="UP001212841">
    <property type="component" value="Unassembled WGS sequence"/>
</dbReference>
<name>A0AAD5S2T4_9FUNG</name>
<gene>
    <name evidence="4" type="ORF">HK097_003933</name>
</gene>
<evidence type="ECO:0000256" key="1">
    <source>
        <dbReference type="ARBA" id="ARBA00005854"/>
    </source>
</evidence>
<dbReference type="Pfam" id="PF02826">
    <property type="entry name" value="2-Hacid_dh_C"/>
    <property type="match status" value="1"/>
</dbReference>
<dbReference type="GO" id="GO:0016618">
    <property type="term" value="F:hydroxypyruvate reductase [NAD(P)H] activity"/>
    <property type="evidence" value="ECO:0007669"/>
    <property type="project" value="TreeGrafter"/>
</dbReference>
<accession>A0AAD5S2T4</accession>
<dbReference type="PANTHER" id="PTHR10996:SF257">
    <property type="entry name" value="GLYOXYLATE REDUCTASE 1"/>
    <property type="match status" value="1"/>
</dbReference>
<keyword evidence="2" id="KW-0560">Oxidoreductase</keyword>
<evidence type="ECO:0000313" key="5">
    <source>
        <dbReference type="Proteomes" id="UP001212841"/>
    </source>
</evidence>
<evidence type="ECO:0000313" key="4">
    <source>
        <dbReference type="EMBL" id="KAJ3036076.1"/>
    </source>
</evidence>
<dbReference type="GO" id="GO:0005829">
    <property type="term" value="C:cytosol"/>
    <property type="evidence" value="ECO:0007669"/>
    <property type="project" value="TreeGrafter"/>
</dbReference>
<dbReference type="PROSITE" id="PS00671">
    <property type="entry name" value="D_2_HYDROXYACID_DH_3"/>
    <property type="match status" value="1"/>
</dbReference>
<dbReference type="InterPro" id="IPR029753">
    <property type="entry name" value="D-isomer_DH_CS"/>
</dbReference>
<dbReference type="GO" id="GO:0051287">
    <property type="term" value="F:NAD binding"/>
    <property type="evidence" value="ECO:0007669"/>
    <property type="project" value="InterPro"/>
</dbReference>
<feature type="domain" description="D-isomer specific 2-hydroxyacid dehydrogenase NAD-binding" evidence="3">
    <location>
        <begin position="1"/>
        <end position="62"/>
    </location>
</feature>
<evidence type="ECO:0000256" key="2">
    <source>
        <dbReference type="ARBA" id="ARBA00023002"/>
    </source>
</evidence>
<dbReference type="EMBL" id="JADGJD010001976">
    <property type="protein sequence ID" value="KAJ3036076.1"/>
    <property type="molecule type" value="Genomic_DNA"/>
</dbReference>
<proteinExistence type="inferred from homology"/>
<dbReference type="InterPro" id="IPR036291">
    <property type="entry name" value="NAD(P)-bd_dom_sf"/>
</dbReference>
<dbReference type="InterPro" id="IPR050223">
    <property type="entry name" value="D-isomer_2-hydroxyacid_DH"/>
</dbReference>
<keyword evidence="5" id="KW-1185">Reference proteome</keyword>
<comment type="caution">
    <text evidence="4">The sequence shown here is derived from an EMBL/GenBank/DDBJ whole genome shotgun (WGS) entry which is preliminary data.</text>
</comment>